<gene>
    <name evidence="2" type="ORF">BV898_07413</name>
</gene>
<proteinExistence type="predicted"/>
<reference evidence="3" key="1">
    <citation type="submission" date="2017-01" db="EMBL/GenBank/DDBJ databases">
        <title>Comparative genomics of anhydrobiosis in the tardigrade Hypsibius dujardini.</title>
        <authorList>
            <person name="Yoshida Y."/>
            <person name="Koutsovoulos G."/>
            <person name="Laetsch D."/>
            <person name="Stevens L."/>
            <person name="Kumar S."/>
            <person name="Horikawa D."/>
            <person name="Ishino K."/>
            <person name="Komine S."/>
            <person name="Tomita M."/>
            <person name="Blaxter M."/>
            <person name="Arakawa K."/>
        </authorList>
    </citation>
    <scope>NUCLEOTIDE SEQUENCE [LARGE SCALE GENOMIC DNA]</scope>
    <source>
        <strain evidence="3">Z151</strain>
    </source>
</reference>
<sequence>MSSGSRYSCRGSGLTDSLNPDVFLAAMDDTMGNIRDEMHEKFTNMGDTLCDEARDYQGRGDKFATWLDGNVRDLQQHIKDQDSSSNCNARHESCAASPRTKSPTPLNSASSLRQFHPTQRHSRIIADRFYFCFGVSNKWNVKFLKDFGFPIESFWFDKFLRIPHAIWYCKFIEWQYFEDQRKWLLLQPDRHFFFQRTDGIVEFFEDRHGVLVECLQDGQRQCVCIQPEIEVGCVESDCLFLQAVVTIQKFSSPIRWPVKDRDDNFVILKSYREQESRPTVENQCYAVQPLHFTLDGAVPVCSQSHSVEDERNSVQQSQFG</sequence>
<accession>A0A1W0WTQ3</accession>
<dbReference type="EMBL" id="MTYJ01000048">
    <property type="protein sequence ID" value="OQV18588.1"/>
    <property type="molecule type" value="Genomic_DNA"/>
</dbReference>
<evidence type="ECO:0000256" key="1">
    <source>
        <dbReference type="SAM" id="MobiDB-lite"/>
    </source>
</evidence>
<feature type="region of interest" description="Disordered" evidence="1">
    <location>
        <begin position="79"/>
        <end position="114"/>
    </location>
</feature>
<dbReference type="Proteomes" id="UP000192578">
    <property type="component" value="Unassembled WGS sequence"/>
</dbReference>
<name>A0A1W0WTQ3_HYPEX</name>
<organism evidence="2 3">
    <name type="scientific">Hypsibius exemplaris</name>
    <name type="common">Freshwater tardigrade</name>
    <dbReference type="NCBI Taxonomy" id="2072580"/>
    <lineage>
        <taxon>Eukaryota</taxon>
        <taxon>Metazoa</taxon>
        <taxon>Ecdysozoa</taxon>
        <taxon>Tardigrada</taxon>
        <taxon>Eutardigrada</taxon>
        <taxon>Parachela</taxon>
        <taxon>Hypsibioidea</taxon>
        <taxon>Hypsibiidae</taxon>
        <taxon>Hypsibius</taxon>
    </lineage>
</organism>
<keyword evidence="3" id="KW-1185">Reference proteome</keyword>
<evidence type="ECO:0000313" key="2">
    <source>
        <dbReference type="EMBL" id="OQV18588.1"/>
    </source>
</evidence>
<feature type="compositionally biased region" description="Polar residues" evidence="1">
    <location>
        <begin position="99"/>
        <end position="114"/>
    </location>
</feature>
<dbReference type="OrthoDB" id="10683430at2759"/>
<dbReference type="AlphaFoldDB" id="A0A1W0WTQ3"/>
<comment type="caution">
    <text evidence="2">The sequence shown here is derived from an EMBL/GenBank/DDBJ whole genome shotgun (WGS) entry which is preliminary data.</text>
</comment>
<evidence type="ECO:0000313" key="3">
    <source>
        <dbReference type="Proteomes" id="UP000192578"/>
    </source>
</evidence>
<protein>
    <submittedName>
        <fullName evidence="2">Uncharacterized protein</fullName>
    </submittedName>
</protein>